<protein>
    <submittedName>
        <fullName evidence="1">Uncharacterized protein</fullName>
    </submittedName>
</protein>
<dbReference type="Proteomes" id="UP000637074">
    <property type="component" value="Unassembled WGS sequence"/>
</dbReference>
<accession>A0ABQ3N2P2</accession>
<keyword evidence="2" id="KW-1185">Reference proteome</keyword>
<evidence type="ECO:0000313" key="1">
    <source>
        <dbReference type="EMBL" id="GHH99215.1"/>
    </source>
</evidence>
<dbReference type="RefSeq" id="WP_191273776.1">
    <property type="nucleotide sequence ID" value="NZ_BNDS01000011.1"/>
</dbReference>
<organism evidence="1 2">
    <name type="scientific">Neobacillus kokaensis</name>
    <dbReference type="NCBI Taxonomy" id="2759023"/>
    <lineage>
        <taxon>Bacteria</taxon>
        <taxon>Bacillati</taxon>
        <taxon>Bacillota</taxon>
        <taxon>Bacilli</taxon>
        <taxon>Bacillales</taxon>
        <taxon>Bacillaceae</taxon>
        <taxon>Neobacillus</taxon>
    </lineage>
</organism>
<reference evidence="1 2" key="1">
    <citation type="journal article" date="2022" name="Int. J. Syst. Evol. Microbiol.">
        <title>Neobacillus kokaensis sp. nov., isolated from soil.</title>
        <authorList>
            <person name="Yuki K."/>
            <person name="Matsubara H."/>
            <person name="Yamaguchi S."/>
        </authorList>
    </citation>
    <scope>NUCLEOTIDE SEQUENCE [LARGE SCALE GENOMIC DNA]</scope>
    <source>
        <strain evidence="1 2">LOB 377</strain>
    </source>
</reference>
<comment type="caution">
    <text evidence="1">The sequence shown here is derived from an EMBL/GenBank/DDBJ whole genome shotgun (WGS) entry which is preliminary data.</text>
</comment>
<dbReference type="EMBL" id="BNDS01000011">
    <property type="protein sequence ID" value="GHH99215.1"/>
    <property type="molecule type" value="Genomic_DNA"/>
</dbReference>
<evidence type="ECO:0000313" key="2">
    <source>
        <dbReference type="Proteomes" id="UP000637074"/>
    </source>
</evidence>
<sequence length="108" mass="12762">MNINGFARGLMARNCTEERFLIHVATCVEQQLQEWDAQFEVMVMKLKEYEIFVKYGDDDYHLRISEEDVSTLQKTGPYHLDQKIWRELENQGLKILEGFGNYLDTVLN</sequence>
<proteinExistence type="predicted"/>
<gene>
    <name evidence="1" type="ORF">AM1BK_27580</name>
</gene>
<name>A0ABQ3N2P2_9BACI</name>